<keyword evidence="3" id="KW-1185">Reference proteome</keyword>
<proteinExistence type="predicted"/>
<dbReference type="InterPro" id="IPR036388">
    <property type="entry name" value="WH-like_DNA-bd_sf"/>
</dbReference>
<feature type="region of interest" description="Disordered" evidence="1">
    <location>
        <begin position="99"/>
        <end position="122"/>
    </location>
</feature>
<reference evidence="2" key="1">
    <citation type="submission" date="2021-01" db="EMBL/GenBank/DDBJ databases">
        <title>Whole genome shotgun sequence of Rhizocola hellebori NBRC 109834.</title>
        <authorList>
            <person name="Komaki H."/>
            <person name="Tamura T."/>
        </authorList>
    </citation>
    <scope>NUCLEOTIDE SEQUENCE</scope>
    <source>
        <strain evidence="2">NBRC 109834</strain>
    </source>
</reference>
<dbReference type="SUPFAM" id="SSF46785">
    <property type="entry name" value="Winged helix' DNA-binding domain"/>
    <property type="match status" value="1"/>
</dbReference>
<dbReference type="InterPro" id="IPR036390">
    <property type="entry name" value="WH_DNA-bd_sf"/>
</dbReference>
<gene>
    <name evidence="2" type="ORF">Rhe02_81190</name>
</gene>
<evidence type="ECO:0000256" key="1">
    <source>
        <dbReference type="SAM" id="MobiDB-lite"/>
    </source>
</evidence>
<dbReference type="Proteomes" id="UP000612899">
    <property type="component" value="Unassembled WGS sequence"/>
</dbReference>
<dbReference type="AlphaFoldDB" id="A0A8J3QHC7"/>
<sequence length="122" mass="13774">MTTMLGHISSMFRHRWDPYVITALAGQPLRYRALSVNLQTQAGEHLDDSTLTRSLRRLIRSGLVTADNQRLGERDINLYRLTNQGREHLAAYRSLSATYEQHAAGQNSDPARGIQPHHPQSA</sequence>
<name>A0A8J3QHC7_9ACTN</name>
<protein>
    <recommendedName>
        <fullName evidence="4">Transcriptional regulator</fullName>
    </recommendedName>
</protein>
<evidence type="ECO:0000313" key="3">
    <source>
        <dbReference type="Proteomes" id="UP000612899"/>
    </source>
</evidence>
<feature type="compositionally biased region" description="Polar residues" evidence="1">
    <location>
        <begin position="99"/>
        <end position="109"/>
    </location>
</feature>
<evidence type="ECO:0000313" key="2">
    <source>
        <dbReference type="EMBL" id="GIH10052.1"/>
    </source>
</evidence>
<dbReference type="Gene3D" id="1.10.10.10">
    <property type="entry name" value="Winged helix-like DNA-binding domain superfamily/Winged helix DNA-binding domain"/>
    <property type="match status" value="1"/>
</dbReference>
<organism evidence="2 3">
    <name type="scientific">Rhizocola hellebori</name>
    <dbReference type="NCBI Taxonomy" id="1392758"/>
    <lineage>
        <taxon>Bacteria</taxon>
        <taxon>Bacillati</taxon>
        <taxon>Actinomycetota</taxon>
        <taxon>Actinomycetes</taxon>
        <taxon>Micromonosporales</taxon>
        <taxon>Micromonosporaceae</taxon>
        <taxon>Rhizocola</taxon>
    </lineage>
</organism>
<dbReference type="EMBL" id="BONY01000083">
    <property type="protein sequence ID" value="GIH10052.1"/>
    <property type="molecule type" value="Genomic_DNA"/>
</dbReference>
<evidence type="ECO:0008006" key="4">
    <source>
        <dbReference type="Google" id="ProtNLM"/>
    </source>
</evidence>
<comment type="caution">
    <text evidence="2">The sequence shown here is derived from an EMBL/GenBank/DDBJ whole genome shotgun (WGS) entry which is preliminary data.</text>
</comment>
<accession>A0A8J3QHC7</accession>